<dbReference type="GO" id="GO:0015074">
    <property type="term" value="P:DNA integration"/>
    <property type="evidence" value="ECO:0007669"/>
    <property type="project" value="InterPro"/>
</dbReference>
<keyword evidence="3" id="KW-1185">Reference proteome</keyword>
<dbReference type="PROSITE" id="PS50994">
    <property type="entry name" value="INTEGRASE"/>
    <property type="match status" value="1"/>
</dbReference>
<evidence type="ECO:0000259" key="1">
    <source>
        <dbReference type="PROSITE" id="PS50994"/>
    </source>
</evidence>
<dbReference type="InterPro" id="IPR012337">
    <property type="entry name" value="RNaseH-like_sf"/>
</dbReference>
<dbReference type="InterPro" id="IPR001584">
    <property type="entry name" value="Integrase_cat-core"/>
</dbReference>
<dbReference type="PANTHER" id="PTHR48475:SF1">
    <property type="entry name" value="RNASE H TYPE-1 DOMAIN-CONTAINING PROTEIN"/>
    <property type="match status" value="1"/>
</dbReference>
<feature type="non-terminal residue" evidence="2">
    <location>
        <position position="1"/>
    </location>
</feature>
<name>A0A371FVL7_MUCPR</name>
<gene>
    <name evidence="2" type="primary">pol</name>
    <name evidence="2" type="ORF">CR513_36844</name>
</gene>
<organism evidence="2 3">
    <name type="scientific">Mucuna pruriens</name>
    <name type="common">Velvet bean</name>
    <name type="synonym">Dolichos pruriens</name>
    <dbReference type="NCBI Taxonomy" id="157652"/>
    <lineage>
        <taxon>Eukaryota</taxon>
        <taxon>Viridiplantae</taxon>
        <taxon>Streptophyta</taxon>
        <taxon>Embryophyta</taxon>
        <taxon>Tracheophyta</taxon>
        <taxon>Spermatophyta</taxon>
        <taxon>Magnoliopsida</taxon>
        <taxon>eudicotyledons</taxon>
        <taxon>Gunneridae</taxon>
        <taxon>Pentapetalae</taxon>
        <taxon>rosids</taxon>
        <taxon>fabids</taxon>
        <taxon>Fabales</taxon>
        <taxon>Fabaceae</taxon>
        <taxon>Papilionoideae</taxon>
        <taxon>50 kb inversion clade</taxon>
        <taxon>NPAAA clade</taxon>
        <taxon>indigoferoid/millettioid clade</taxon>
        <taxon>Phaseoleae</taxon>
        <taxon>Mucuna</taxon>
    </lineage>
</organism>
<protein>
    <submittedName>
        <fullName evidence="2">Pol</fullName>
    </submittedName>
</protein>
<dbReference type="Gene3D" id="3.30.420.10">
    <property type="entry name" value="Ribonuclease H-like superfamily/Ribonuclease H"/>
    <property type="match status" value="1"/>
</dbReference>
<reference evidence="2" key="1">
    <citation type="submission" date="2018-05" db="EMBL/GenBank/DDBJ databases">
        <title>Draft genome of Mucuna pruriens seed.</title>
        <authorList>
            <person name="Nnadi N.E."/>
            <person name="Vos R."/>
            <person name="Hasami M.H."/>
            <person name="Devisetty U.K."/>
            <person name="Aguiy J.C."/>
        </authorList>
    </citation>
    <scope>NUCLEOTIDE SEQUENCE [LARGE SCALE GENOMIC DNA]</scope>
    <source>
        <strain evidence="2">JCA_2017</strain>
    </source>
</reference>
<dbReference type="OrthoDB" id="10062030at2759"/>
<dbReference type="EMBL" id="QJKJ01007651">
    <property type="protein sequence ID" value="RDX82369.1"/>
    <property type="molecule type" value="Genomic_DNA"/>
</dbReference>
<dbReference type="SUPFAM" id="SSF53098">
    <property type="entry name" value="Ribonuclease H-like"/>
    <property type="match status" value="1"/>
</dbReference>
<sequence>MIGPIEPRASNGYQFILVAIDYFTKWVEADSYASVSRNMVARFIKRNIICRYGIQADIIMDTDTNLNNKVIMELYEQFKIHHRNYTPYHQKLNGAMEAANKKIKKIVQKMVVTYRDWHDMLPYALHGTSTGVTPYSLVYDMEVVPLVEVEIPYLRVIVEAKVEEAEWTQHRFDQLNLIEEKMLTALCHGQLYKRRIKRAFDKKVKPRTFREGAEPFI</sequence>
<dbReference type="InterPro" id="IPR036397">
    <property type="entry name" value="RNaseH_sf"/>
</dbReference>
<dbReference type="GO" id="GO:0003676">
    <property type="term" value="F:nucleic acid binding"/>
    <property type="evidence" value="ECO:0007669"/>
    <property type="project" value="InterPro"/>
</dbReference>
<evidence type="ECO:0000313" key="2">
    <source>
        <dbReference type="EMBL" id="RDX82369.1"/>
    </source>
</evidence>
<evidence type="ECO:0000313" key="3">
    <source>
        <dbReference type="Proteomes" id="UP000257109"/>
    </source>
</evidence>
<proteinExistence type="predicted"/>
<dbReference type="AlphaFoldDB" id="A0A371FVL7"/>
<feature type="domain" description="Integrase catalytic" evidence="1">
    <location>
        <begin position="1"/>
        <end position="160"/>
    </location>
</feature>
<dbReference type="PANTHER" id="PTHR48475">
    <property type="entry name" value="RIBONUCLEASE H"/>
    <property type="match status" value="1"/>
</dbReference>
<comment type="caution">
    <text evidence="2">The sequence shown here is derived from an EMBL/GenBank/DDBJ whole genome shotgun (WGS) entry which is preliminary data.</text>
</comment>
<dbReference type="Proteomes" id="UP000257109">
    <property type="component" value="Unassembled WGS sequence"/>
</dbReference>
<accession>A0A371FVL7</accession>